<gene>
    <name evidence="2" type="ORF">DES41_109202</name>
</gene>
<evidence type="ECO:0008006" key="4">
    <source>
        <dbReference type="Google" id="ProtNLM"/>
    </source>
</evidence>
<dbReference type="EMBL" id="QPJK01000009">
    <property type="protein sequence ID" value="RCW67479.1"/>
    <property type="molecule type" value="Genomic_DNA"/>
</dbReference>
<comment type="caution">
    <text evidence="2">The sequence shown here is derived from an EMBL/GenBank/DDBJ whole genome shotgun (WGS) entry which is preliminary data.</text>
</comment>
<name>A0A368XIQ7_9BURK</name>
<dbReference type="Proteomes" id="UP000252884">
    <property type="component" value="Unassembled WGS sequence"/>
</dbReference>
<evidence type="ECO:0000313" key="2">
    <source>
        <dbReference type="EMBL" id="RCW67479.1"/>
    </source>
</evidence>
<dbReference type="AlphaFoldDB" id="A0A368XIQ7"/>
<dbReference type="RefSeq" id="WP_114470984.1">
    <property type="nucleotide sequence ID" value="NZ_QPJK01000009.1"/>
</dbReference>
<proteinExistence type="predicted"/>
<feature type="signal peptide" evidence="1">
    <location>
        <begin position="1"/>
        <end position="30"/>
    </location>
</feature>
<dbReference type="OrthoDB" id="8884223at2"/>
<dbReference type="InterPro" id="IPR020080">
    <property type="entry name" value="OM_adhesin/peptidase_omptin"/>
</dbReference>
<reference evidence="2 3" key="1">
    <citation type="submission" date="2018-07" db="EMBL/GenBank/DDBJ databases">
        <title>Genomic Encyclopedia of Type Strains, Phase IV (KMG-IV): sequencing the most valuable type-strain genomes for metagenomic binning, comparative biology and taxonomic classification.</title>
        <authorList>
            <person name="Goeker M."/>
        </authorList>
    </citation>
    <scope>NUCLEOTIDE SEQUENCE [LARGE SCALE GENOMIC DNA]</scope>
    <source>
        <strain evidence="2 3">DSM 21634</strain>
    </source>
</reference>
<dbReference type="SUPFAM" id="SSF69917">
    <property type="entry name" value="OMPT-like"/>
    <property type="match status" value="1"/>
</dbReference>
<keyword evidence="1" id="KW-0732">Signal</keyword>
<keyword evidence="3" id="KW-1185">Reference proteome</keyword>
<organism evidence="2 3">
    <name type="scientific">Pseudorhodoferax soli</name>
    <dbReference type="NCBI Taxonomy" id="545864"/>
    <lineage>
        <taxon>Bacteria</taxon>
        <taxon>Pseudomonadati</taxon>
        <taxon>Pseudomonadota</taxon>
        <taxon>Betaproteobacteria</taxon>
        <taxon>Burkholderiales</taxon>
        <taxon>Comamonadaceae</taxon>
    </lineage>
</organism>
<evidence type="ECO:0000313" key="3">
    <source>
        <dbReference type="Proteomes" id="UP000252884"/>
    </source>
</evidence>
<protein>
    <recommendedName>
        <fullName evidence="4">Outer membrane protein with beta-barrel domain</fullName>
    </recommendedName>
</protein>
<accession>A0A368XIQ7</accession>
<sequence>MSSRRKPRSNPKTRKAVVAALGLCASGAWAQGLVLPEQRVWLQVSAYRPNVDSRVRLDDTESVLQGTPLDGENDFGLARRKTVPAVLLGGRLSERWRAEFEYFSLNRSGSATTDGIRFGDGQFVADIDTQMRTRTYRLSAGYSFLKQADREAGVLVGAHVTDALLRVQGAAIVNGQPVGAFTERRSETVPAPTVGLYGSYRPGAGRWELNGRIDLFKLNIGDYDGRLVNLQANALYRVTPNVGVGLGWRYHDLRVDADARNFSGEIKYRMNGPQLFLQAGF</sequence>
<feature type="chain" id="PRO_5017042334" description="Outer membrane protein with beta-barrel domain" evidence="1">
    <location>
        <begin position="31"/>
        <end position="281"/>
    </location>
</feature>
<evidence type="ECO:0000256" key="1">
    <source>
        <dbReference type="SAM" id="SignalP"/>
    </source>
</evidence>
<dbReference type="GO" id="GO:0004190">
    <property type="term" value="F:aspartic-type endopeptidase activity"/>
    <property type="evidence" value="ECO:0007669"/>
    <property type="project" value="InterPro"/>
</dbReference>